<evidence type="ECO:0000313" key="3">
    <source>
        <dbReference type="Proteomes" id="UP000030002"/>
    </source>
</evidence>
<feature type="domain" description="VOC" evidence="1">
    <location>
        <begin position="3"/>
        <end position="118"/>
    </location>
</feature>
<gene>
    <name evidence="2" type="ORF">N802_10015</name>
</gene>
<keyword evidence="3" id="KW-1185">Reference proteome</keyword>
<dbReference type="InterPro" id="IPR041581">
    <property type="entry name" value="Glyoxalase_6"/>
</dbReference>
<dbReference type="Pfam" id="PF18029">
    <property type="entry name" value="Glyoxalase_6"/>
    <property type="match status" value="2"/>
</dbReference>
<dbReference type="PANTHER" id="PTHR35908:SF1">
    <property type="entry name" value="CONSERVED PROTEIN"/>
    <property type="match status" value="1"/>
</dbReference>
<dbReference type="PANTHER" id="PTHR35908">
    <property type="entry name" value="HYPOTHETICAL FUSION PROTEIN"/>
    <property type="match status" value="1"/>
</dbReference>
<name>A0A0A0J040_9MICO</name>
<comment type="caution">
    <text evidence="2">The sequence shown here is derived from an EMBL/GenBank/DDBJ whole genome shotgun (WGS) entry which is preliminary data.</text>
</comment>
<dbReference type="EMBL" id="AVPJ01000023">
    <property type="protein sequence ID" value="KGN30089.1"/>
    <property type="molecule type" value="Genomic_DNA"/>
</dbReference>
<dbReference type="STRING" id="1385520.N802_10015"/>
<dbReference type="Proteomes" id="UP000030002">
    <property type="component" value="Unassembled WGS sequence"/>
</dbReference>
<reference evidence="2 3" key="1">
    <citation type="submission" date="2013-08" db="EMBL/GenBank/DDBJ databases">
        <title>The genome sequence of Knoellia sinensis.</title>
        <authorList>
            <person name="Zhu W."/>
            <person name="Wang G."/>
        </authorList>
    </citation>
    <scope>NUCLEOTIDE SEQUENCE [LARGE SCALE GENOMIC DNA]</scope>
    <source>
        <strain evidence="2 3">KCTC 19936</strain>
    </source>
</reference>
<accession>A0A0A0J040</accession>
<dbReference type="eggNOG" id="COG0346">
    <property type="taxonomic scope" value="Bacteria"/>
</dbReference>
<dbReference type="OrthoDB" id="5524593at2"/>
<dbReference type="RefSeq" id="WP_035919178.1">
    <property type="nucleotide sequence ID" value="NZ_AVPJ01000023.1"/>
</dbReference>
<evidence type="ECO:0000313" key="2">
    <source>
        <dbReference type="EMBL" id="KGN30089.1"/>
    </source>
</evidence>
<organism evidence="2 3">
    <name type="scientific">Knoellia sinensis KCTC 19936</name>
    <dbReference type="NCBI Taxonomy" id="1385520"/>
    <lineage>
        <taxon>Bacteria</taxon>
        <taxon>Bacillati</taxon>
        <taxon>Actinomycetota</taxon>
        <taxon>Actinomycetes</taxon>
        <taxon>Micrococcales</taxon>
        <taxon>Intrasporangiaceae</taxon>
        <taxon>Knoellia</taxon>
    </lineage>
</organism>
<dbReference type="InterPro" id="IPR037523">
    <property type="entry name" value="VOC_core"/>
</dbReference>
<dbReference type="CDD" id="cd06587">
    <property type="entry name" value="VOC"/>
    <property type="match status" value="1"/>
</dbReference>
<dbReference type="Gene3D" id="3.10.180.10">
    <property type="entry name" value="2,3-Dihydroxybiphenyl 1,2-Dioxygenase, domain 1"/>
    <property type="match status" value="2"/>
</dbReference>
<dbReference type="SUPFAM" id="SSF54593">
    <property type="entry name" value="Glyoxalase/Bleomycin resistance protein/Dihydroxybiphenyl dioxygenase"/>
    <property type="match status" value="2"/>
</dbReference>
<dbReference type="InterPro" id="IPR029068">
    <property type="entry name" value="Glyas_Bleomycin-R_OHBP_Dase"/>
</dbReference>
<protein>
    <recommendedName>
        <fullName evidence="1">VOC domain-containing protein</fullName>
    </recommendedName>
</protein>
<dbReference type="PROSITE" id="PS51819">
    <property type="entry name" value="VOC"/>
    <property type="match status" value="1"/>
</dbReference>
<evidence type="ECO:0000259" key="1">
    <source>
        <dbReference type="PROSITE" id="PS51819"/>
    </source>
</evidence>
<proteinExistence type="predicted"/>
<sequence>MTALLYAVSFRSADPARLAQFWGELLGRDVVDDPWGAVALSGTDRPGYRLRFEQADAPKIGQNTIHFDLTSATPEVMQDTIDRARALGGRSIDIGQGSDADHEVMADPDGNEFCVIPAGNTFLADTGFIGGINCDGTQDVGYFWSKTLAWPLVWDQDEETAIQSREGGSKVTWSGPPLMEKHGKARIALDLIAPDGGDLESEVERLTALGARRDDNGQGAAPWVDLKDPDGTDFRLFPAG</sequence>
<dbReference type="AlphaFoldDB" id="A0A0A0J040"/>